<evidence type="ECO:0000313" key="3">
    <source>
        <dbReference type="EMBL" id="REH55047.1"/>
    </source>
</evidence>
<dbReference type="PANTHER" id="PTHR45138">
    <property type="entry name" value="REGULATORY COMPONENTS OF SENSORY TRANSDUCTION SYSTEM"/>
    <property type="match status" value="1"/>
</dbReference>
<dbReference type="SMART" id="SM00267">
    <property type="entry name" value="GGDEF"/>
    <property type="match status" value="1"/>
</dbReference>
<dbReference type="AlphaFoldDB" id="A0A3E0I8S0"/>
<feature type="transmembrane region" description="Helical" evidence="1">
    <location>
        <begin position="211"/>
        <end position="233"/>
    </location>
</feature>
<keyword evidence="4" id="KW-1185">Reference proteome</keyword>
<dbReference type="GO" id="GO:0043709">
    <property type="term" value="P:cell adhesion involved in single-species biofilm formation"/>
    <property type="evidence" value="ECO:0007669"/>
    <property type="project" value="TreeGrafter"/>
</dbReference>
<dbReference type="InterPro" id="IPR043128">
    <property type="entry name" value="Rev_trsase/Diguanyl_cyclase"/>
</dbReference>
<dbReference type="PANTHER" id="PTHR45138:SF9">
    <property type="entry name" value="DIGUANYLATE CYCLASE DGCM-RELATED"/>
    <property type="match status" value="1"/>
</dbReference>
<evidence type="ECO:0000259" key="2">
    <source>
        <dbReference type="PROSITE" id="PS50887"/>
    </source>
</evidence>
<gene>
    <name evidence="3" type="ORF">BCF44_10163</name>
</gene>
<dbReference type="EMBL" id="QUNO01000001">
    <property type="protein sequence ID" value="REH55047.1"/>
    <property type="molecule type" value="Genomic_DNA"/>
</dbReference>
<dbReference type="FunFam" id="3.30.70.270:FF:000001">
    <property type="entry name" value="Diguanylate cyclase domain protein"/>
    <property type="match status" value="1"/>
</dbReference>
<dbReference type="GO" id="GO:1902201">
    <property type="term" value="P:negative regulation of bacterial-type flagellum-dependent cell motility"/>
    <property type="evidence" value="ECO:0007669"/>
    <property type="project" value="TreeGrafter"/>
</dbReference>
<dbReference type="Proteomes" id="UP000256269">
    <property type="component" value="Unassembled WGS sequence"/>
</dbReference>
<evidence type="ECO:0000256" key="1">
    <source>
        <dbReference type="SAM" id="Phobius"/>
    </source>
</evidence>
<dbReference type="Gene3D" id="3.30.70.270">
    <property type="match status" value="1"/>
</dbReference>
<dbReference type="GO" id="GO:0052621">
    <property type="term" value="F:diguanylate cyclase activity"/>
    <property type="evidence" value="ECO:0007669"/>
    <property type="project" value="TreeGrafter"/>
</dbReference>
<accession>A0A3E0I8S0</accession>
<keyword evidence="1" id="KW-0472">Membrane</keyword>
<keyword evidence="1" id="KW-1133">Transmembrane helix</keyword>
<feature type="transmembrane region" description="Helical" evidence="1">
    <location>
        <begin position="164"/>
        <end position="190"/>
    </location>
</feature>
<sequence>MLSTHVRSMFSGWQLFQVPRRAVGYLLAVDALALLIVLISTLQVTVTVSEIVTASVLAGCGVAHTELASTIEKARRAVAGQGHVDLASVWVFAGVLLLPTPLAAAVIAVIYAHYQWRNPFVAWHRRVFGISVMIIAGKVAAMLLDLVGGAGHLFGPTIAPLTVLVVVAALVTFSALDVAMIAIRVLLYGTPGVTVRKGFSDPSKHMLEISTLFYGALLAFALSYSPALVVLALPPVLMLHRSVLLKQVEEKARKDSKTGLLNSEGWHERANRERSRAVRASETFGLLMVDLDHFKRVNDTYGHVAGDAVLKAVADAISKEVRDYDAVGRFGGEEFVVLLPGMSDDDGVGVAERIRHAVTQLVVEAPVEGATTVIRNLSASIGVSTFPAAGDDIEPLLLAADAALYQAKNGGRNQVVSSTALVKPVLAVAA</sequence>
<dbReference type="InterPro" id="IPR029787">
    <property type="entry name" value="Nucleotide_cyclase"/>
</dbReference>
<dbReference type="SUPFAM" id="SSF55073">
    <property type="entry name" value="Nucleotide cyclase"/>
    <property type="match status" value="1"/>
</dbReference>
<feature type="transmembrane region" description="Helical" evidence="1">
    <location>
        <begin position="126"/>
        <end position="144"/>
    </location>
</feature>
<dbReference type="InterPro" id="IPR000160">
    <property type="entry name" value="GGDEF_dom"/>
</dbReference>
<dbReference type="NCBIfam" id="TIGR00254">
    <property type="entry name" value="GGDEF"/>
    <property type="match status" value="1"/>
</dbReference>
<dbReference type="InterPro" id="IPR050469">
    <property type="entry name" value="Diguanylate_Cyclase"/>
</dbReference>
<dbReference type="CDD" id="cd01949">
    <property type="entry name" value="GGDEF"/>
    <property type="match status" value="1"/>
</dbReference>
<comment type="caution">
    <text evidence="3">The sequence shown here is derived from an EMBL/GenBank/DDBJ whole genome shotgun (WGS) entry which is preliminary data.</text>
</comment>
<evidence type="ECO:0000313" key="4">
    <source>
        <dbReference type="Proteomes" id="UP000256269"/>
    </source>
</evidence>
<name>A0A3E0I8S0_9PSEU</name>
<organism evidence="3 4">
    <name type="scientific">Kutzneria buriramensis</name>
    <dbReference type="NCBI Taxonomy" id="1045776"/>
    <lineage>
        <taxon>Bacteria</taxon>
        <taxon>Bacillati</taxon>
        <taxon>Actinomycetota</taxon>
        <taxon>Actinomycetes</taxon>
        <taxon>Pseudonocardiales</taxon>
        <taxon>Pseudonocardiaceae</taxon>
        <taxon>Kutzneria</taxon>
    </lineage>
</organism>
<keyword evidence="1" id="KW-0812">Transmembrane</keyword>
<reference evidence="3 4" key="1">
    <citation type="submission" date="2018-08" db="EMBL/GenBank/DDBJ databases">
        <title>Genomic Encyclopedia of Archaeal and Bacterial Type Strains, Phase II (KMG-II): from individual species to whole genera.</title>
        <authorList>
            <person name="Goeker M."/>
        </authorList>
    </citation>
    <scope>NUCLEOTIDE SEQUENCE [LARGE SCALE GENOMIC DNA]</scope>
    <source>
        <strain evidence="3 4">DSM 45791</strain>
    </source>
</reference>
<feature type="transmembrane region" description="Helical" evidence="1">
    <location>
        <begin position="89"/>
        <end position="114"/>
    </location>
</feature>
<dbReference type="PROSITE" id="PS50887">
    <property type="entry name" value="GGDEF"/>
    <property type="match status" value="1"/>
</dbReference>
<dbReference type="Pfam" id="PF00990">
    <property type="entry name" value="GGDEF"/>
    <property type="match status" value="1"/>
</dbReference>
<protein>
    <submittedName>
        <fullName evidence="3">Diguanylate cyclase (GGDEF)-like protein</fullName>
    </submittedName>
</protein>
<proteinExistence type="predicted"/>
<feature type="transmembrane region" description="Helical" evidence="1">
    <location>
        <begin position="21"/>
        <end position="42"/>
    </location>
</feature>
<dbReference type="GO" id="GO:0005886">
    <property type="term" value="C:plasma membrane"/>
    <property type="evidence" value="ECO:0007669"/>
    <property type="project" value="TreeGrafter"/>
</dbReference>
<feature type="domain" description="GGDEF" evidence="2">
    <location>
        <begin position="282"/>
        <end position="420"/>
    </location>
</feature>